<gene>
    <name evidence="1" type="ORF">FKG94_18880</name>
</gene>
<organism evidence="1 2">
    <name type="scientific">Exilibacterium tricleocarpae</name>
    <dbReference type="NCBI Taxonomy" id="2591008"/>
    <lineage>
        <taxon>Bacteria</taxon>
        <taxon>Pseudomonadati</taxon>
        <taxon>Pseudomonadota</taxon>
        <taxon>Gammaproteobacteria</taxon>
        <taxon>Cellvibrionales</taxon>
        <taxon>Cellvibrionaceae</taxon>
        <taxon>Exilibacterium</taxon>
    </lineage>
</organism>
<keyword evidence="2" id="KW-1185">Reference proteome</keyword>
<dbReference type="AlphaFoldDB" id="A0A545T3C7"/>
<evidence type="ECO:0000313" key="1">
    <source>
        <dbReference type="EMBL" id="TQV71719.1"/>
    </source>
</evidence>
<sequence length="134" mass="15280">MSWVSKPWPNMWRTTCCWNGCGPSASTMCRVTASPCRHRCPVWVRCRNALEYWPGADGIRCRRSRRKQVPEARVTVVWLDSLRRQRPGGYFTCREYGAGLPRAAVGAAVARTARPPPRRHSWPVVPLFRSRSPG</sequence>
<accession>A0A545T3C7</accession>
<proteinExistence type="predicted"/>
<dbReference type="Proteomes" id="UP000319732">
    <property type="component" value="Unassembled WGS sequence"/>
</dbReference>
<reference evidence="1 2" key="1">
    <citation type="submission" date="2019-06" db="EMBL/GenBank/DDBJ databases">
        <title>Whole genome sequence for Cellvibrionaceae sp. R142.</title>
        <authorList>
            <person name="Wang G."/>
        </authorList>
    </citation>
    <scope>NUCLEOTIDE SEQUENCE [LARGE SCALE GENOMIC DNA]</scope>
    <source>
        <strain evidence="1 2">R142</strain>
    </source>
</reference>
<dbReference type="NCBIfam" id="TIGR01053">
    <property type="entry name" value="LSD1"/>
    <property type="match status" value="1"/>
</dbReference>
<name>A0A545T3C7_9GAMM</name>
<dbReference type="EMBL" id="VHSG01000020">
    <property type="protein sequence ID" value="TQV71719.1"/>
    <property type="molecule type" value="Genomic_DNA"/>
</dbReference>
<protein>
    <submittedName>
        <fullName evidence="1">Uncharacterized protein</fullName>
    </submittedName>
</protein>
<comment type="caution">
    <text evidence="1">The sequence shown here is derived from an EMBL/GenBank/DDBJ whole genome shotgun (WGS) entry which is preliminary data.</text>
</comment>
<evidence type="ECO:0000313" key="2">
    <source>
        <dbReference type="Proteomes" id="UP000319732"/>
    </source>
</evidence>